<dbReference type="GO" id="GO:0016887">
    <property type="term" value="F:ATP hydrolysis activity"/>
    <property type="evidence" value="ECO:0007669"/>
    <property type="project" value="InterPro"/>
</dbReference>
<evidence type="ECO:0000256" key="1">
    <source>
        <dbReference type="RuleBase" id="RU003651"/>
    </source>
</evidence>
<organism evidence="3 4">
    <name type="scientific">Vanilla planifolia</name>
    <name type="common">Vanilla</name>
    <dbReference type="NCBI Taxonomy" id="51239"/>
    <lineage>
        <taxon>Eukaryota</taxon>
        <taxon>Viridiplantae</taxon>
        <taxon>Streptophyta</taxon>
        <taxon>Embryophyta</taxon>
        <taxon>Tracheophyta</taxon>
        <taxon>Spermatophyta</taxon>
        <taxon>Magnoliopsida</taxon>
        <taxon>Liliopsida</taxon>
        <taxon>Asparagales</taxon>
        <taxon>Orchidaceae</taxon>
        <taxon>Vanilloideae</taxon>
        <taxon>Vanilleae</taxon>
        <taxon>Vanilla</taxon>
    </lineage>
</organism>
<dbReference type="InterPro" id="IPR050168">
    <property type="entry name" value="AAA_ATPase_domain"/>
</dbReference>
<dbReference type="OrthoDB" id="1934332at2759"/>
<keyword evidence="4" id="KW-1185">Reference proteome</keyword>
<dbReference type="InterPro" id="IPR003593">
    <property type="entry name" value="AAA+_ATPase"/>
</dbReference>
<protein>
    <recommendedName>
        <fullName evidence="2">AAA+ ATPase domain-containing protein</fullName>
    </recommendedName>
</protein>
<dbReference type="Gene3D" id="3.40.50.300">
    <property type="entry name" value="P-loop containing nucleotide triphosphate hydrolases"/>
    <property type="match status" value="2"/>
</dbReference>
<accession>A0A835UY23</accession>
<dbReference type="EMBL" id="JADCNL010000005">
    <property type="protein sequence ID" value="KAG0480159.1"/>
    <property type="molecule type" value="Genomic_DNA"/>
</dbReference>
<feature type="domain" description="AAA+ ATPase" evidence="2">
    <location>
        <begin position="31"/>
        <end position="162"/>
    </location>
</feature>
<dbReference type="PANTHER" id="PTHR23077:SF12">
    <property type="entry name" value="PEROXISOMAL ATPASE PEX1"/>
    <property type="match status" value="1"/>
</dbReference>
<dbReference type="Pfam" id="PF00004">
    <property type="entry name" value="AAA"/>
    <property type="match status" value="2"/>
</dbReference>
<evidence type="ECO:0000259" key="2">
    <source>
        <dbReference type="SMART" id="SM00382"/>
    </source>
</evidence>
<sequence>MEKIASGVINRLLVVLSATSHKLLSMLNLPLPGHVLIHGPPGSGKSTLLMAIAKCLEEHEEILAHVIFVCCSKLALEKTQTIRQAITDYVSEALVHFPSIIIFDDLDNIISLSSDSEGSQPSASGALWRTFLQILLMNTGEFILFAHSRMTLPVLVQLLNSFECFWKRVKASVDIAALLSLLLCNHLEVSFIVSIFRNMNIKKKCISGDDMISELASKCDGYDAYDLEILLDRAVHAASCRFLAFKDEELESAVLIKEDFVQAMHEFVPVAMRGLTKAGVEGGRTGWEDVGGLDHVRNAIQELLTELDGVEALTGVFVFAATSRPDLLDAALLRPGRLDRLLFCDFPSWQERLDILKVLSRKQQRPSVSEAEKRRLYGIYSQFLDSKKSVSAQVLPENFINAISKLNIIDDQFTLFCALLLVTILRKLRIRSILKVFALKNQGMPKVKEQLSHNIFLWENNKPQLKVILPLLSKSNFIELQLMELLYSWAVCLEDLLK</sequence>
<dbReference type="InterPro" id="IPR003959">
    <property type="entry name" value="ATPase_AAA_core"/>
</dbReference>
<dbReference type="AlphaFoldDB" id="A0A835UY23"/>
<keyword evidence="1" id="KW-0067">ATP-binding</keyword>
<dbReference type="InterPro" id="IPR003960">
    <property type="entry name" value="ATPase_AAA_CS"/>
</dbReference>
<dbReference type="PANTHER" id="PTHR23077">
    <property type="entry name" value="AAA-FAMILY ATPASE"/>
    <property type="match status" value="1"/>
</dbReference>
<reference evidence="3 4" key="1">
    <citation type="journal article" date="2020" name="Nat. Food">
        <title>A phased Vanilla planifolia genome enables genetic improvement of flavour and production.</title>
        <authorList>
            <person name="Hasing T."/>
            <person name="Tang H."/>
            <person name="Brym M."/>
            <person name="Khazi F."/>
            <person name="Huang T."/>
            <person name="Chambers A.H."/>
        </authorList>
    </citation>
    <scope>NUCLEOTIDE SEQUENCE [LARGE SCALE GENOMIC DNA]</scope>
    <source>
        <tissue evidence="3">Leaf</tissue>
    </source>
</reference>
<dbReference type="SUPFAM" id="SSF52540">
    <property type="entry name" value="P-loop containing nucleoside triphosphate hydrolases"/>
    <property type="match status" value="2"/>
</dbReference>
<keyword evidence="1" id="KW-0547">Nucleotide-binding</keyword>
<proteinExistence type="inferred from homology"/>
<dbReference type="GO" id="GO:0005524">
    <property type="term" value="F:ATP binding"/>
    <property type="evidence" value="ECO:0007669"/>
    <property type="project" value="UniProtKB-KW"/>
</dbReference>
<dbReference type="Gene3D" id="1.10.8.60">
    <property type="match status" value="1"/>
</dbReference>
<dbReference type="Proteomes" id="UP000636800">
    <property type="component" value="Chromosome 5"/>
</dbReference>
<dbReference type="GO" id="GO:0005778">
    <property type="term" value="C:peroxisomal membrane"/>
    <property type="evidence" value="ECO:0007669"/>
    <property type="project" value="TreeGrafter"/>
</dbReference>
<dbReference type="SMART" id="SM00382">
    <property type="entry name" value="AAA"/>
    <property type="match status" value="1"/>
</dbReference>
<comment type="similarity">
    <text evidence="1">Belongs to the AAA ATPase family.</text>
</comment>
<dbReference type="GO" id="GO:0005829">
    <property type="term" value="C:cytosol"/>
    <property type="evidence" value="ECO:0007669"/>
    <property type="project" value="TreeGrafter"/>
</dbReference>
<comment type="caution">
    <text evidence="3">The sequence shown here is derived from an EMBL/GenBank/DDBJ whole genome shotgun (WGS) entry which is preliminary data.</text>
</comment>
<dbReference type="PROSITE" id="PS00674">
    <property type="entry name" value="AAA"/>
    <property type="match status" value="1"/>
</dbReference>
<dbReference type="GO" id="GO:0016558">
    <property type="term" value="P:protein import into peroxisome matrix"/>
    <property type="evidence" value="ECO:0007669"/>
    <property type="project" value="TreeGrafter"/>
</dbReference>
<gene>
    <name evidence="3" type="ORF">HPP92_011017</name>
</gene>
<evidence type="ECO:0000313" key="3">
    <source>
        <dbReference type="EMBL" id="KAG0480159.1"/>
    </source>
</evidence>
<evidence type="ECO:0000313" key="4">
    <source>
        <dbReference type="Proteomes" id="UP000636800"/>
    </source>
</evidence>
<dbReference type="InterPro" id="IPR027417">
    <property type="entry name" value="P-loop_NTPase"/>
</dbReference>
<name>A0A835UY23_VANPL</name>